<reference evidence="2" key="1">
    <citation type="submission" date="2025-04" db="UniProtKB">
        <authorList>
            <consortium name="RefSeq"/>
        </authorList>
    </citation>
    <scope>IDENTIFICATION</scope>
    <source>
        <tissue evidence="2">Whole adult</tissue>
        <tissue evidence="3">Whole larvae</tissue>
    </source>
</reference>
<accession>A0A6J1X4M5</accession>
<dbReference type="SUPFAM" id="SSF55729">
    <property type="entry name" value="Acyl-CoA N-acyltransferases (Nat)"/>
    <property type="match status" value="1"/>
</dbReference>
<keyword evidence="1" id="KW-1185">Reference proteome</keyword>
<evidence type="ECO:0000313" key="3">
    <source>
        <dbReference type="RefSeq" id="XP_052753811.1"/>
    </source>
</evidence>
<dbReference type="RefSeq" id="XP_026764751.2">
    <property type="nucleotide sequence ID" value="XM_026908950.2"/>
</dbReference>
<name>A0A6J1X4M5_GALME</name>
<organism evidence="1 2">
    <name type="scientific">Galleria mellonella</name>
    <name type="common">Greater wax moth</name>
    <dbReference type="NCBI Taxonomy" id="7137"/>
    <lineage>
        <taxon>Eukaryota</taxon>
        <taxon>Metazoa</taxon>
        <taxon>Ecdysozoa</taxon>
        <taxon>Arthropoda</taxon>
        <taxon>Hexapoda</taxon>
        <taxon>Insecta</taxon>
        <taxon>Pterygota</taxon>
        <taxon>Neoptera</taxon>
        <taxon>Endopterygota</taxon>
        <taxon>Lepidoptera</taxon>
        <taxon>Glossata</taxon>
        <taxon>Ditrysia</taxon>
        <taxon>Pyraloidea</taxon>
        <taxon>Pyralidae</taxon>
        <taxon>Galleriinae</taxon>
        <taxon>Galleria</taxon>
    </lineage>
</organism>
<evidence type="ECO:0000313" key="2">
    <source>
        <dbReference type="RefSeq" id="XP_026764751.2"/>
    </source>
</evidence>
<evidence type="ECO:0000313" key="1">
    <source>
        <dbReference type="Proteomes" id="UP001652740"/>
    </source>
</evidence>
<dbReference type="InParanoid" id="A0A6J1X4M5"/>
<dbReference type="OrthoDB" id="7180347at2759"/>
<proteinExistence type="predicted"/>
<sequence>MPFKRHLDESFPRVWDRWETDGNTWTIEDLPPGDEDEAIDIMLKHLCPDEPLYILNKLLDDPESVQEMCKTWRLCFKQRISLACYVESGSERTLVALNVCTVKMKGDRTNTEVRGENYKNAQQTRLYLESKLDILEHLNVDKALIAMGLVVRKEYRGARLGSRLLAAREPLCRYLGIKATVSTFTSIIAQKVAVRSGFTTILEVSIKELSEAGLKYPKEDNRIIKIMMKKYE</sequence>
<protein>
    <submittedName>
        <fullName evidence="2 3">Uncharacterized protein LOC113523083</fullName>
    </submittedName>
</protein>
<dbReference type="Proteomes" id="UP001652740">
    <property type="component" value="Unplaced"/>
</dbReference>
<dbReference type="KEGG" id="gmw:113523083"/>
<gene>
    <name evidence="2 3" type="primary">LOC113523083</name>
</gene>
<dbReference type="GeneID" id="113523083"/>
<dbReference type="Gene3D" id="3.40.630.30">
    <property type="match status" value="1"/>
</dbReference>
<dbReference type="RefSeq" id="XP_052753811.1">
    <property type="nucleotide sequence ID" value="XM_052897851.1"/>
</dbReference>
<dbReference type="InterPro" id="IPR016181">
    <property type="entry name" value="Acyl_CoA_acyltransferase"/>
</dbReference>
<dbReference type="AlphaFoldDB" id="A0A6J1X4M5"/>